<feature type="region of interest" description="Disordered" evidence="1">
    <location>
        <begin position="370"/>
        <end position="394"/>
    </location>
</feature>
<feature type="region of interest" description="Disordered" evidence="1">
    <location>
        <begin position="443"/>
        <end position="472"/>
    </location>
</feature>
<name>A0A836GW12_9TRYP</name>
<dbReference type="EMBL" id="JAFHLR010000016">
    <property type="protein sequence ID" value="KAG5482341.1"/>
    <property type="molecule type" value="Genomic_DNA"/>
</dbReference>
<reference evidence="3" key="2">
    <citation type="journal article" date="2021" name="Sci. Data">
        <title>Chromosome-scale genome sequencing, assembly and annotation of six genomes from subfamily Leishmaniinae.</title>
        <authorList>
            <person name="Almutairi H."/>
            <person name="Urbaniak M.D."/>
            <person name="Bates M.D."/>
            <person name="Jariyapan N."/>
            <person name="Kwakye-Nuako G."/>
            <person name="Thomaz Soccol V."/>
            <person name="Al-Salem W.S."/>
            <person name="Dillon R.J."/>
            <person name="Bates P.A."/>
            <person name="Gatherer D."/>
        </authorList>
    </citation>
    <scope>NUCLEOTIDE SEQUENCE [LARGE SCALE GENOMIC DNA]</scope>
</reference>
<keyword evidence="3" id="KW-1185">Reference proteome</keyword>
<evidence type="ECO:0000313" key="3">
    <source>
        <dbReference type="Proteomes" id="UP000674143"/>
    </source>
</evidence>
<dbReference type="AlphaFoldDB" id="A0A836GW12"/>
<feature type="region of interest" description="Disordered" evidence="1">
    <location>
        <begin position="863"/>
        <end position="927"/>
    </location>
</feature>
<evidence type="ECO:0000256" key="1">
    <source>
        <dbReference type="SAM" id="MobiDB-lite"/>
    </source>
</evidence>
<comment type="caution">
    <text evidence="2">The sequence shown here is derived from an EMBL/GenBank/DDBJ whole genome shotgun (WGS) entry which is preliminary data.</text>
</comment>
<proteinExistence type="predicted"/>
<dbReference type="GeneID" id="92361467"/>
<protein>
    <submittedName>
        <fullName evidence="2">Uncharacterized protein</fullName>
    </submittedName>
</protein>
<sequence length="1132" mass="117517">MRSGRVADTTVGVSEELVKALLHVFHPLLISLADGLANATAVTPREVTAQGRAADYEPQCATSCLLEGETGDKAAAASTLNAQDTTGAQINTAGASLAVSQGAVRTSSPVALMTARDSTPLRRSSTGIFSAAEEDEVGSRLCNGGSSRGEARRRLPGAPVKDELVAPRGVFAAEHCDDGRNVDGDAAKASVAALCRPDKTESVTAFSPSHSPSLLIAASPSVASKFANSLEVPATRPRKRGRPPLGHTVATRFKKDTPAHVPEKGLACSSTPPLHFAAAARPFCFTVSNAVLLEAVAALAEATLIDGPCFSWLQGEVRRRTEAEQRRCKGQRSSKTMPSLPSPARMLADALLCFPFSSASIAHRRWRESTAGGKGEACSGTDGAREPREGGSGETGFFGTLPTELQDAVFISVSVALMRAAAVHTAQLLSPLCVAATGHAGCAQSEEPVSRQRDAPTPALSRSNSHSSVAPSRATAHVAPFGYSEAQSHPQAECGCGEAPVPFVYLQQWAEGGWVTETGGAANEFRTPVTFRVVQEQLKDRNRRTLQAQQQHQLQLIPASATISCSPTSVAPATAAAVALRASGSRRGSLFAATAKCASSASTAGGQPSWCVANALLGPLIQQAEAHDCSCFYVQLKTGGCDSSARTGATANTAVCSTEFTVQVLCSALASAMTDEAAAATLRGSVSAETSPSAGAAGSSGVRNCTGGAKSEQNYKDSDSHCFAGDARYCLVRQWCAGLEQLAGTTSALSTWSGTSRRRAPCTRQSSFTVSAAALFAYLRDSSVNPQIELLADYALETGKATLALSKTPHSSARDLRGGHVAAAGPAAATVDGAAHQPPWTTARWSVRPVVEAGEVDYVASKVTSSSEHSRGHHRGVNALSSLPTDSAADAYSSPKRTLCATIDSDSPQADPPQERKAHAHQVASTSPLSPPAVEWLLLSDAHGNPLLADHAETDYSAPPPRPPSTTQVVETSTAALFQRVLGPTLAAEKAEVRASADVLDPLEEVGAVLATIDAVCAARTLVDTSAWRYGRNRMSVAAVSVIELTVSDGDIDVIAARGNGDDLDKCISGIDRARNATQRGPAGRAVLPFAEEDCSAASAPACRPRLPLGLYHHECGVLHVADGATYALEIP</sequence>
<accession>A0A836GW12</accession>
<organism evidence="2 3">
    <name type="scientific">Leishmania orientalis</name>
    <dbReference type="NCBI Taxonomy" id="2249476"/>
    <lineage>
        <taxon>Eukaryota</taxon>
        <taxon>Discoba</taxon>
        <taxon>Euglenozoa</taxon>
        <taxon>Kinetoplastea</taxon>
        <taxon>Metakinetoplastina</taxon>
        <taxon>Trypanosomatida</taxon>
        <taxon>Trypanosomatidae</taxon>
        <taxon>Leishmaniinae</taxon>
        <taxon>Leishmania</taxon>
    </lineage>
</organism>
<gene>
    <name evidence="2" type="ORF">LSCM4_05596</name>
</gene>
<evidence type="ECO:0000313" key="2">
    <source>
        <dbReference type="EMBL" id="KAG5482341.1"/>
    </source>
</evidence>
<dbReference type="Proteomes" id="UP000674143">
    <property type="component" value="Unassembled WGS sequence"/>
</dbReference>
<feature type="compositionally biased region" description="Polar residues" evidence="1">
    <location>
        <begin position="460"/>
        <end position="470"/>
    </location>
</feature>
<dbReference type="KEGG" id="loi:92361467"/>
<reference evidence="3" key="1">
    <citation type="journal article" date="2021" name="Microbiol. Resour. Announc.">
        <title>LGAAP: Leishmaniinae Genome Assembly and Annotation Pipeline.</title>
        <authorList>
            <person name="Almutairi H."/>
            <person name="Urbaniak M.D."/>
            <person name="Bates M.D."/>
            <person name="Jariyapan N."/>
            <person name="Kwakye-Nuako G."/>
            <person name="Thomaz-Soccol V."/>
            <person name="Al-Salem W.S."/>
            <person name="Dillon R.J."/>
            <person name="Bates P.A."/>
            <person name="Gatherer D."/>
        </authorList>
    </citation>
    <scope>NUCLEOTIDE SEQUENCE [LARGE SCALE GENOMIC DNA]</scope>
</reference>
<dbReference type="RefSeq" id="XP_067064347.1">
    <property type="nucleotide sequence ID" value="XM_067207533.1"/>
</dbReference>